<keyword evidence="2" id="KW-1185">Reference proteome</keyword>
<evidence type="ECO:0008006" key="3">
    <source>
        <dbReference type="Google" id="ProtNLM"/>
    </source>
</evidence>
<reference evidence="2" key="1">
    <citation type="submission" date="2015-04" db="EMBL/GenBank/DDBJ databases">
        <authorList>
            <person name="Schardt J."/>
            <person name="Mueller-Herbst S."/>
            <person name="Scherer S."/>
            <person name="Huptas C."/>
        </authorList>
    </citation>
    <scope>NUCLEOTIDE SEQUENCE [LARGE SCALE GENOMIC DNA]</scope>
    <source>
        <strain evidence="2">Kiel-L1</strain>
    </source>
</reference>
<dbReference type="InterPro" id="IPR036028">
    <property type="entry name" value="SH3-like_dom_sf"/>
</dbReference>
<gene>
    <name evidence="1" type="ORF">UR08_09460</name>
</gene>
<protein>
    <recommendedName>
        <fullName evidence="3">SH3 domain-containing protein</fullName>
    </recommendedName>
</protein>
<evidence type="ECO:0000313" key="1">
    <source>
        <dbReference type="EMBL" id="RDX01163.1"/>
    </source>
</evidence>
<accession>A0A3D8TR33</accession>
<dbReference type="SUPFAM" id="SSF50044">
    <property type="entry name" value="SH3-domain"/>
    <property type="match status" value="2"/>
</dbReference>
<proteinExistence type="predicted"/>
<dbReference type="EMBL" id="LARY01000002">
    <property type="protein sequence ID" value="RDX01163.1"/>
    <property type="molecule type" value="Genomic_DNA"/>
</dbReference>
<dbReference type="RefSeq" id="WP_115753412.1">
    <property type="nucleotide sequence ID" value="NZ_LARY01000002.1"/>
</dbReference>
<sequence length="116" mass="13264">MNKHFTVKKAHHPEISKPLFANKNEEIWVFDEDKAYPGWMLCKIKSSGVEGYIPEQIIARVPDSKSGTVLEDYSARELDVEEGDKLESNRELNGWAWCIDEDGTGGWVPLKNLKEE</sequence>
<name>A0A3D8TR33_9LIST</name>
<dbReference type="Proteomes" id="UP000257055">
    <property type="component" value="Unassembled WGS sequence"/>
</dbReference>
<organism evidence="1 2">
    <name type="scientific">Listeria kieliensis</name>
    <dbReference type="NCBI Taxonomy" id="1621700"/>
    <lineage>
        <taxon>Bacteria</taxon>
        <taxon>Bacillati</taxon>
        <taxon>Bacillota</taxon>
        <taxon>Bacilli</taxon>
        <taxon>Bacillales</taxon>
        <taxon>Listeriaceae</taxon>
        <taxon>Listeria</taxon>
    </lineage>
</organism>
<evidence type="ECO:0000313" key="2">
    <source>
        <dbReference type="Proteomes" id="UP000257055"/>
    </source>
</evidence>
<dbReference type="AlphaFoldDB" id="A0A3D8TR33"/>
<dbReference type="PIRSF" id="PIRSF034961">
    <property type="entry name" value="UCP034961_SH3_2"/>
    <property type="match status" value="1"/>
</dbReference>
<dbReference type="InterPro" id="IPR014593">
    <property type="entry name" value="UCP034961_SH3_2"/>
</dbReference>
<comment type="caution">
    <text evidence="1">The sequence shown here is derived from an EMBL/GenBank/DDBJ whole genome shotgun (WGS) entry which is preliminary data.</text>
</comment>